<protein>
    <submittedName>
        <fullName evidence="1">Uncharacterized protein</fullName>
    </submittedName>
</protein>
<organism evidence="1">
    <name type="scientific">marine sediment metagenome</name>
    <dbReference type="NCBI Taxonomy" id="412755"/>
    <lineage>
        <taxon>unclassified sequences</taxon>
        <taxon>metagenomes</taxon>
        <taxon>ecological metagenomes</taxon>
    </lineage>
</organism>
<dbReference type="EMBL" id="LAZR01000424">
    <property type="protein sequence ID" value="KKN69523.1"/>
    <property type="molecule type" value="Genomic_DNA"/>
</dbReference>
<gene>
    <name evidence="1" type="ORF">LCGC14_0440190</name>
</gene>
<proteinExistence type="predicted"/>
<comment type="caution">
    <text evidence="1">The sequence shown here is derived from an EMBL/GenBank/DDBJ whole genome shotgun (WGS) entry which is preliminary data.</text>
</comment>
<evidence type="ECO:0000313" key="1">
    <source>
        <dbReference type="EMBL" id="KKN69523.1"/>
    </source>
</evidence>
<accession>A0A0F9VUV1</accession>
<name>A0A0F9VUV1_9ZZZZ</name>
<reference evidence="1" key="1">
    <citation type="journal article" date="2015" name="Nature">
        <title>Complex archaea that bridge the gap between prokaryotes and eukaryotes.</title>
        <authorList>
            <person name="Spang A."/>
            <person name="Saw J.H."/>
            <person name="Jorgensen S.L."/>
            <person name="Zaremba-Niedzwiedzka K."/>
            <person name="Martijn J."/>
            <person name="Lind A.E."/>
            <person name="van Eijk R."/>
            <person name="Schleper C."/>
            <person name="Guy L."/>
            <person name="Ettema T.J."/>
        </authorList>
    </citation>
    <scope>NUCLEOTIDE SEQUENCE</scope>
</reference>
<sequence length="119" mass="13172">MYKLSFSSLLFIALAPAAFADPAVIESVHVTQEGGLWSFDVTITHADTGWDHFSDAWRILDKDGNQLAIRELIHPHVDEQPLTRSLSGINLPDGITTVGVQTRDTQSGWHPNIKTVPLR</sequence>
<dbReference type="AlphaFoldDB" id="A0A0F9VUV1"/>